<keyword evidence="1" id="KW-0472">Membrane</keyword>
<dbReference type="EMBL" id="CP119317">
    <property type="protein sequence ID" value="WEK55089.1"/>
    <property type="molecule type" value="Genomic_DNA"/>
</dbReference>
<reference evidence="3" key="1">
    <citation type="submission" date="2023-03" db="EMBL/GenBank/DDBJ databases">
        <title>Andean soil-derived lignocellulolytic bacterial consortium as a source of novel taxa and putative plastic-active enzymes.</title>
        <authorList>
            <person name="Diaz-Garcia L."/>
            <person name="Chuvochina M."/>
            <person name="Feuerriegel G."/>
            <person name="Bunk B."/>
            <person name="Sproer C."/>
            <person name="Streit W.R."/>
            <person name="Rodriguez L.M."/>
            <person name="Overmann J."/>
            <person name="Jimenez D.J."/>
        </authorList>
    </citation>
    <scope>NUCLEOTIDE SEQUENCE</scope>
    <source>
        <strain evidence="3">MAG 2441</strain>
    </source>
</reference>
<accession>A0AA95JG94</accession>
<evidence type="ECO:0000313" key="3">
    <source>
        <dbReference type="EMBL" id="WEK55089.1"/>
    </source>
</evidence>
<name>A0AA95JG94_9BACL</name>
<evidence type="ECO:0000256" key="1">
    <source>
        <dbReference type="SAM" id="Phobius"/>
    </source>
</evidence>
<evidence type="ECO:0000259" key="2">
    <source>
        <dbReference type="PROSITE" id="PS50006"/>
    </source>
</evidence>
<keyword evidence="1" id="KW-1133">Transmembrane helix</keyword>
<dbReference type="InterPro" id="IPR000253">
    <property type="entry name" value="FHA_dom"/>
</dbReference>
<organism evidence="3 4">
    <name type="scientific">Candidatus Cohnella colombiensis</name>
    <dbReference type="NCBI Taxonomy" id="3121368"/>
    <lineage>
        <taxon>Bacteria</taxon>
        <taxon>Bacillati</taxon>
        <taxon>Bacillota</taxon>
        <taxon>Bacilli</taxon>
        <taxon>Bacillales</taxon>
        <taxon>Paenibacillaceae</taxon>
        <taxon>Cohnella</taxon>
    </lineage>
</organism>
<dbReference type="InterPro" id="IPR008984">
    <property type="entry name" value="SMAD_FHA_dom_sf"/>
</dbReference>
<feature type="transmembrane region" description="Helical" evidence="1">
    <location>
        <begin position="296"/>
        <end position="316"/>
    </location>
</feature>
<feature type="domain" description="FHA" evidence="2">
    <location>
        <begin position="431"/>
        <end position="481"/>
    </location>
</feature>
<keyword evidence="4" id="KW-1185">Reference proteome</keyword>
<dbReference type="Pfam" id="PF19909">
    <property type="entry name" value="DUF6382"/>
    <property type="match status" value="1"/>
</dbReference>
<dbReference type="Proteomes" id="UP001178662">
    <property type="component" value="Chromosome"/>
</dbReference>
<dbReference type="InterPro" id="IPR045962">
    <property type="entry name" value="DUF6382"/>
</dbReference>
<dbReference type="SMART" id="SM00240">
    <property type="entry name" value="FHA"/>
    <property type="match status" value="1"/>
</dbReference>
<dbReference type="CDD" id="cd00060">
    <property type="entry name" value="FHA"/>
    <property type="match status" value="1"/>
</dbReference>
<dbReference type="PROSITE" id="PS50006">
    <property type="entry name" value="FHA_DOMAIN"/>
    <property type="match status" value="1"/>
</dbReference>
<keyword evidence="1" id="KW-0812">Transmembrane</keyword>
<gene>
    <name evidence="3" type="ORF">P0Y55_03125</name>
</gene>
<dbReference type="Gene3D" id="2.60.200.20">
    <property type="match status" value="1"/>
</dbReference>
<evidence type="ECO:0000313" key="4">
    <source>
        <dbReference type="Proteomes" id="UP001178662"/>
    </source>
</evidence>
<feature type="transmembrane region" description="Helical" evidence="1">
    <location>
        <begin position="271"/>
        <end position="290"/>
    </location>
</feature>
<dbReference type="SUPFAM" id="SSF49879">
    <property type="entry name" value="SMAD/FHA domain"/>
    <property type="match status" value="1"/>
</dbReference>
<dbReference type="Pfam" id="PF00498">
    <property type="entry name" value="FHA"/>
    <property type="match status" value="1"/>
</dbReference>
<dbReference type="AlphaFoldDB" id="A0AA95JG94"/>
<sequence length="510" mass="57050">MRIEQDPPLLQQSLNRTQLQMLKDCEVLGMLPIELEEMNGNVSLRYCISDTRMLSEVLRTTKWSMSDMMVALYRVTEVIEESRIYMLDASRIKLEDEFIFVGRDWQELHFTYLPLLEVIDMPDLATQLERLVIRWMRFVTDLDGRAVQEVLQHISSKAFTPSLLRQYTRQYLITSSAGKGEGRVIDAVRARDPKVSITASEEPQLNINQQVAEQPHAKVKGGWSLIGPQSGDPHSASGFLGDPSSEAVLGSSAAVQEVTHTFGLPMDRWRVVVGSIAVILMAMIWKLIYLDAPNQQSMLICAGISLLTTAGAIVLWNGIPTRGKKTVKTMESNAYTNISHSFGGSGEWGEAESYSEIPRFQVHTSDEGKKSSVKAITNRSIQSDTTWLGVQVEQTALLDGTSNGQQQTSGSFLLWESKGDQCQIHLIEESLVIGRSSEAAHHVDESNGISRAHAEVRRIDNNWKVKDLGSRNGSKLNDQPMIPYEFYPLQSGDRLALANSCYRFMNVTNH</sequence>
<protein>
    <submittedName>
        <fullName evidence="3">DUF6382 domain-containing protein</fullName>
    </submittedName>
</protein>
<proteinExistence type="predicted"/>